<gene>
    <name evidence="17" type="ORF">A3Q56_05459</name>
</gene>
<dbReference type="Gene3D" id="3.40.30.10">
    <property type="entry name" value="Glutaredoxin"/>
    <property type="match status" value="1"/>
</dbReference>
<dbReference type="GO" id="GO:0016607">
    <property type="term" value="C:nuclear speck"/>
    <property type="evidence" value="ECO:0007669"/>
    <property type="project" value="UniProtKB-SubCell"/>
</dbReference>
<dbReference type="GO" id="GO:0043021">
    <property type="term" value="F:ribonucleoprotein complex binding"/>
    <property type="evidence" value="ECO:0007669"/>
    <property type="project" value="TreeGrafter"/>
</dbReference>
<evidence type="ECO:0000256" key="6">
    <source>
        <dbReference type="ARBA" id="ARBA00022664"/>
    </source>
</evidence>
<dbReference type="GO" id="GO:0005737">
    <property type="term" value="C:cytoplasm"/>
    <property type="evidence" value="ECO:0007669"/>
    <property type="project" value="TreeGrafter"/>
</dbReference>
<keyword evidence="4" id="KW-0597">Phosphoprotein</keyword>
<keyword evidence="10" id="KW-0804">Transcription</keyword>
<dbReference type="InterPro" id="IPR036020">
    <property type="entry name" value="WW_dom_sf"/>
</dbReference>
<dbReference type="EMBL" id="LWCA01000818">
    <property type="protein sequence ID" value="OAF66828.1"/>
    <property type="molecule type" value="Genomic_DNA"/>
</dbReference>
<evidence type="ECO:0000313" key="18">
    <source>
        <dbReference type="Proteomes" id="UP000078046"/>
    </source>
</evidence>
<evidence type="ECO:0000256" key="3">
    <source>
        <dbReference type="ARBA" id="ARBA00021117"/>
    </source>
</evidence>
<feature type="domain" description="WW" evidence="16">
    <location>
        <begin position="90"/>
        <end position="124"/>
    </location>
</feature>
<keyword evidence="8" id="KW-0391">Immunity</keyword>
<proteinExistence type="predicted"/>
<keyword evidence="5" id="KW-0399">Innate immunity</keyword>
<keyword evidence="9" id="KW-0805">Transcription regulation</keyword>
<feature type="compositionally biased region" description="Polar residues" evidence="15">
    <location>
        <begin position="184"/>
        <end position="200"/>
    </location>
</feature>
<accession>A0A177AXT6</accession>
<evidence type="ECO:0000256" key="9">
    <source>
        <dbReference type="ARBA" id="ARBA00023015"/>
    </source>
</evidence>
<feature type="region of interest" description="Disordered" evidence="15">
    <location>
        <begin position="184"/>
        <end position="222"/>
    </location>
</feature>
<dbReference type="Proteomes" id="UP000078046">
    <property type="component" value="Unassembled WGS sequence"/>
</dbReference>
<dbReference type="GO" id="GO:0000380">
    <property type="term" value="P:alternative mRNA splicing, via spliceosome"/>
    <property type="evidence" value="ECO:0007669"/>
    <property type="project" value="TreeGrafter"/>
</dbReference>
<keyword evidence="11" id="KW-0508">mRNA splicing</keyword>
<evidence type="ECO:0000256" key="12">
    <source>
        <dbReference type="ARBA" id="ARBA00023242"/>
    </source>
</evidence>
<evidence type="ECO:0000256" key="5">
    <source>
        <dbReference type="ARBA" id="ARBA00022588"/>
    </source>
</evidence>
<protein>
    <recommendedName>
        <fullName evidence="3">Polyglutamine-binding protein 1</fullName>
    </recommendedName>
    <alternativeName>
        <fullName evidence="13">Polyglutamine tract-binding protein 1</fullName>
    </alternativeName>
</protein>
<dbReference type="PANTHER" id="PTHR21737">
    <property type="entry name" value="POLYGLUTAMINE BINDING PROTEIN 1/MARVEL MEMBRANE-ASSOCIATING DOMAIN CONTAINING 3"/>
    <property type="match status" value="1"/>
</dbReference>
<evidence type="ECO:0000256" key="2">
    <source>
        <dbReference type="ARBA" id="ARBA00004463"/>
    </source>
</evidence>
<organism evidence="17 18">
    <name type="scientific">Intoshia linei</name>
    <dbReference type="NCBI Taxonomy" id="1819745"/>
    <lineage>
        <taxon>Eukaryota</taxon>
        <taxon>Metazoa</taxon>
        <taxon>Spiralia</taxon>
        <taxon>Lophotrochozoa</taxon>
        <taxon>Mesozoa</taxon>
        <taxon>Orthonectida</taxon>
        <taxon>Rhopaluridae</taxon>
        <taxon>Intoshia</taxon>
    </lineage>
</organism>
<evidence type="ECO:0000259" key="16">
    <source>
        <dbReference type="PROSITE" id="PS50020"/>
    </source>
</evidence>
<sequence>MGISNTLLERLKSRGIIKEEQKTDKEKEKHVESIITNTTSDHLIYPVVLCPHLRLKSHTCNEVCITKFKCKPFNHDESLDDDLLRMESMYPIPENWYRVGDPNTSRYYYWNPSVGCVSWLPPIHPRFKPYNRKDKEEYKSNVKIWLSKPNMENESKGKRKRINSIDPMDPAAYSDISVGNWSSGLPTKSSAKTGADTTVSGPLFQQRPYPSPGAVLRANKQK</sequence>
<dbReference type="SUPFAM" id="SSF51045">
    <property type="entry name" value="WW domain"/>
    <property type="match status" value="1"/>
</dbReference>
<dbReference type="InterPro" id="IPR001202">
    <property type="entry name" value="WW_dom"/>
</dbReference>
<evidence type="ECO:0000256" key="10">
    <source>
        <dbReference type="ARBA" id="ARBA00023163"/>
    </source>
</evidence>
<evidence type="ECO:0000256" key="7">
    <source>
        <dbReference type="ARBA" id="ARBA00022737"/>
    </source>
</evidence>
<name>A0A177AXT6_9BILA</name>
<reference evidence="17 18" key="1">
    <citation type="submission" date="2016-04" db="EMBL/GenBank/DDBJ databases">
        <title>The genome of Intoshia linei affirms orthonectids as highly simplified spiralians.</title>
        <authorList>
            <person name="Mikhailov K.V."/>
            <person name="Slusarev G.S."/>
            <person name="Nikitin M.A."/>
            <person name="Logacheva M.D."/>
            <person name="Penin A."/>
            <person name="Aleoshin V."/>
            <person name="Panchin Y.V."/>
        </authorList>
    </citation>
    <scope>NUCLEOTIDE SEQUENCE [LARGE SCALE GENOMIC DNA]</scope>
    <source>
        <strain evidence="17">Intl2013</strain>
        <tissue evidence="17">Whole animal</tissue>
    </source>
</reference>
<dbReference type="PANTHER" id="PTHR21737:SF3">
    <property type="entry name" value="POLYGLUTAMINE-BINDING PROTEIN 1"/>
    <property type="match status" value="1"/>
</dbReference>
<evidence type="ECO:0000313" key="17">
    <source>
        <dbReference type="EMBL" id="OAF66828.1"/>
    </source>
</evidence>
<dbReference type="PROSITE" id="PS50020">
    <property type="entry name" value="WW_DOMAIN_2"/>
    <property type="match status" value="1"/>
</dbReference>
<keyword evidence="12" id="KW-0539">Nucleus</keyword>
<evidence type="ECO:0000256" key="11">
    <source>
        <dbReference type="ARBA" id="ARBA00023187"/>
    </source>
</evidence>
<evidence type="ECO:0000256" key="4">
    <source>
        <dbReference type="ARBA" id="ARBA00022553"/>
    </source>
</evidence>
<evidence type="ECO:0000256" key="1">
    <source>
        <dbReference type="ARBA" id="ARBA00004324"/>
    </source>
</evidence>
<comment type="caution">
    <text evidence="17">The sequence shown here is derived from an EMBL/GenBank/DDBJ whole genome shotgun (WGS) entry which is preliminary data.</text>
</comment>
<evidence type="ECO:0000256" key="13">
    <source>
        <dbReference type="ARBA" id="ARBA00042167"/>
    </source>
</evidence>
<evidence type="ECO:0000256" key="8">
    <source>
        <dbReference type="ARBA" id="ARBA00022859"/>
    </source>
</evidence>
<comment type="subunit">
    <text evidence="14">Interacts with POU3F2/Brn-2, ATXN1, TXNL4A, HTT and AR. Interaction with ATXN1 correlates positively with the length of the polyglutamine tract. Interacts with RNA polymerase II large subunit in a phosphorylation-dependent manner. Forms a ternary complex with ATXN1 mutant and phosphorylated RNA polymerase II. Interacts (via C-terminus) with TXNL4A and CD2BP2. Interacts (via WW domain) with ATN1 and SF3B1, and may interact with additional splice factors. Interacts (via WW domain) with WBP11; Leading to reduce interaction between PQBP1 and TXNL4A. Interacts with CAPRIN1. Interacts with DDX1. Interacts with SFPQ. Interacts with KHSRP.</text>
</comment>
<dbReference type="AlphaFoldDB" id="A0A177AXT6"/>
<dbReference type="OrthoDB" id="42462at2759"/>
<keyword evidence="6" id="KW-0507">mRNA processing</keyword>
<dbReference type="GO" id="GO:0045087">
    <property type="term" value="P:innate immune response"/>
    <property type="evidence" value="ECO:0007669"/>
    <property type="project" value="UniProtKB-KW"/>
</dbReference>
<evidence type="ECO:0000256" key="15">
    <source>
        <dbReference type="SAM" id="MobiDB-lite"/>
    </source>
</evidence>
<keyword evidence="18" id="KW-1185">Reference proteome</keyword>
<evidence type="ECO:0000256" key="14">
    <source>
        <dbReference type="ARBA" id="ARBA00046362"/>
    </source>
</evidence>
<comment type="subcellular location">
    <subcellularLocation>
        <location evidence="2">Cytoplasmic granule</location>
    </subcellularLocation>
    <subcellularLocation>
        <location evidence="1">Nucleus speckle</location>
    </subcellularLocation>
</comment>
<keyword evidence="7" id="KW-0677">Repeat</keyword>